<feature type="non-terminal residue" evidence="1">
    <location>
        <position position="134"/>
    </location>
</feature>
<dbReference type="EMBL" id="JACEIK010004782">
    <property type="protein sequence ID" value="MCD9646398.1"/>
    <property type="molecule type" value="Genomic_DNA"/>
</dbReference>
<accession>A0ABS8VHB3</accession>
<evidence type="ECO:0000313" key="2">
    <source>
        <dbReference type="Proteomes" id="UP000823775"/>
    </source>
</evidence>
<organism evidence="1 2">
    <name type="scientific">Datura stramonium</name>
    <name type="common">Jimsonweed</name>
    <name type="synonym">Common thornapple</name>
    <dbReference type="NCBI Taxonomy" id="4076"/>
    <lineage>
        <taxon>Eukaryota</taxon>
        <taxon>Viridiplantae</taxon>
        <taxon>Streptophyta</taxon>
        <taxon>Embryophyta</taxon>
        <taxon>Tracheophyta</taxon>
        <taxon>Spermatophyta</taxon>
        <taxon>Magnoliopsida</taxon>
        <taxon>eudicotyledons</taxon>
        <taxon>Gunneridae</taxon>
        <taxon>Pentapetalae</taxon>
        <taxon>asterids</taxon>
        <taxon>lamiids</taxon>
        <taxon>Solanales</taxon>
        <taxon>Solanaceae</taxon>
        <taxon>Solanoideae</taxon>
        <taxon>Datureae</taxon>
        <taxon>Datura</taxon>
    </lineage>
</organism>
<protein>
    <submittedName>
        <fullName evidence="1">Uncharacterized protein</fullName>
    </submittedName>
</protein>
<name>A0ABS8VHB3_DATST</name>
<comment type="caution">
    <text evidence="1">The sequence shown here is derived from an EMBL/GenBank/DDBJ whole genome shotgun (WGS) entry which is preliminary data.</text>
</comment>
<keyword evidence="2" id="KW-1185">Reference proteome</keyword>
<evidence type="ECO:0000313" key="1">
    <source>
        <dbReference type="EMBL" id="MCD9646398.1"/>
    </source>
</evidence>
<gene>
    <name evidence="1" type="ORF">HAX54_036205</name>
</gene>
<dbReference type="Proteomes" id="UP000823775">
    <property type="component" value="Unassembled WGS sequence"/>
</dbReference>
<sequence>MHIAGFSINHESSAGCTPSYSFWRDKRLDGASRYSSQWSLIPFRCIPLSSNHLSSGVSPRGTTNGSLVLPELYLQPYESYLKPTYHTMTLDPQLCINDPLFAPVDHQLSSFNFQHSPTMTVVSHDRLYHDTPLA</sequence>
<reference evidence="1 2" key="1">
    <citation type="journal article" date="2021" name="BMC Genomics">
        <title>Datura genome reveals duplications of psychoactive alkaloid biosynthetic genes and high mutation rate following tissue culture.</title>
        <authorList>
            <person name="Rajewski A."/>
            <person name="Carter-House D."/>
            <person name="Stajich J."/>
            <person name="Litt A."/>
        </authorList>
    </citation>
    <scope>NUCLEOTIDE SEQUENCE [LARGE SCALE GENOMIC DNA]</scope>
    <source>
        <strain evidence="1">AR-01</strain>
    </source>
</reference>
<proteinExistence type="predicted"/>